<gene>
    <name evidence="1" type="ORF">BpHYR1_040734</name>
</gene>
<sequence length="112" mass="13261">MKRSYQHFFLSLLLNKGICRSIGNKSRDALLPYKNRTLFLNQLGGNCYKEMKKDCEYWNKTDILFVNRLNNSNRNLIGVVYIIKCNKLKQHDDIKLFVIVISMTIVYNPSYF</sequence>
<dbReference type="AlphaFoldDB" id="A0A3M7RQZ4"/>
<comment type="caution">
    <text evidence="1">The sequence shown here is derived from an EMBL/GenBank/DDBJ whole genome shotgun (WGS) entry which is preliminary data.</text>
</comment>
<organism evidence="1 2">
    <name type="scientific">Brachionus plicatilis</name>
    <name type="common">Marine rotifer</name>
    <name type="synonym">Brachionus muelleri</name>
    <dbReference type="NCBI Taxonomy" id="10195"/>
    <lineage>
        <taxon>Eukaryota</taxon>
        <taxon>Metazoa</taxon>
        <taxon>Spiralia</taxon>
        <taxon>Gnathifera</taxon>
        <taxon>Rotifera</taxon>
        <taxon>Eurotatoria</taxon>
        <taxon>Monogononta</taxon>
        <taxon>Pseudotrocha</taxon>
        <taxon>Ploima</taxon>
        <taxon>Brachionidae</taxon>
        <taxon>Brachionus</taxon>
    </lineage>
</organism>
<keyword evidence="2" id="KW-1185">Reference proteome</keyword>
<dbReference type="Proteomes" id="UP000276133">
    <property type="component" value="Unassembled WGS sequence"/>
</dbReference>
<evidence type="ECO:0000313" key="1">
    <source>
        <dbReference type="EMBL" id="RNA25974.1"/>
    </source>
</evidence>
<evidence type="ECO:0000313" key="2">
    <source>
        <dbReference type="Proteomes" id="UP000276133"/>
    </source>
</evidence>
<reference evidence="1 2" key="1">
    <citation type="journal article" date="2018" name="Sci. Rep.">
        <title>Genomic signatures of local adaptation to the degree of environmental predictability in rotifers.</title>
        <authorList>
            <person name="Franch-Gras L."/>
            <person name="Hahn C."/>
            <person name="Garcia-Roger E.M."/>
            <person name="Carmona M.J."/>
            <person name="Serra M."/>
            <person name="Gomez A."/>
        </authorList>
    </citation>
    <scope>NUCLEOTIDE SEQUENCE [LARGE SCALE GENOMIC DNA]</scope>
    <source>
        <strain evidence="1">HYR1</strain>
    </source>
</reference>
<name>A0A3M7RQZ4_BRAPC</name>
<proteinExistence type="predicted"/>
<accession>A0A3M7RQZ4</accession>
<dbReference type="EMBL" id="REGN01002822">
    <property type="protein sequence ID" value="RNA25974.1"/>
    <property type="molecule type" value="Genomic_DNA"/>
</dbReference>
<protein>
    <submittedName>
        <fullName evidence="1">Uncharacterized protein</fullName>
    </submittedName>
</protein>